<keyword evidence="1" id="KW-0732">Signal</keyword>
<reference evidence="3 4" key="1">
    <citation type="submission" date="2019-11" db="EMBL/GenBank/DDBJ databases">
        <title>Complete Genome Sequence of Shewanella chilikensis Strain DC57, Isolated from Corroded Seal Rings at a floating production facility in Australia.</title>
        <authorList>
            <person name="Salgar-Chaparro S.J."/>
            <person name="Castillo-Villamizar G.A."/>
            <person name="Poehlein A."/>
            <person name="Daniel R."/>
            <person name="Machuca L."/>
        </authorList>
    </citation>
    <scope>NUCLEOTIDE SEQUENCE [LARGE SCALE GENOMIC DNA]</scope>
    <source>
        <strain evidence="3 4">DC57</strain>
    </source>
</reference>
<evidence type="ECO:0000313" key="4">
    <source>
        <dbReference type="Proteomes" id="UP000502117"/>
    </source>
</evidence>
<sequence>MKTALTVLAALTVTASSLMSTASANGIAAEQSFTMPADSGVTALKLVEVRPGTSWAQKGGVLISQGEGESYLVTLADYGNFVLELDFKPSDEVNAGVYLRCVDINNIKANTCYEANIWDKSKKEQFRTGGIVDRQAVTNVQDTINQWNHYKLTLNGDIIEVELNGKVTSTLKDSQLSQGFIGFQHKGQGRMEIKNIQLTNIN</sequence>
<name>A0A6G7LQQ6_9GAMM</name>
<accession>A0A6G7LQQ6</accession>
<feature type="domain" description="3-keto-alpha-glucoside-1,2-lyase/3-keto-2-hydroxy-glucal hydratase" evidence="2">
    <location>
        <begin position="55"/>
        <end position="198"/>
    </location>
</feature>
<evidence type="ECO:0000259" key="2">
    <source>
        <dbReference type="Pfam" id="PF06439"/>
    </source>
</evidence>
<protein>
    <submittedName>
        <fullName evidence="3">DUF1080 domain-containing protein</fullName>
    </submittedName>
</protein>
<dbReference type="RefSeq" id="WP_165564817.1">
    <property type="nucleotide sequence ID" value="NZ_CP045857.1"/>
</dbReference>
<organism evidence="3 4">
    <name type="scientific">Shewanella chilikensis</name>
    <dbReference type="NCBI Taxonomy" id="558541"/>
    <lineage>
        <taxon>Bacteria</taxon>
        <taxon>Pseudomonadati</taxon>
        <taxon>Pseudomonadota</taxon>
        <taxon>Gammaproteobacteria</taxon>
        <taxon>Alteromonadales</taxon>
        <taxon>Shewanellaceae</taxon>
        <taxon>Shewanella</taxon>
    </lineage>
</organism>
<dbReference type="AlphaFoldDB" id="A0A6G7LQQ6"/>
<dbReference type="EMBL" id="CP045857">
    <property type="protein sequence ID" value="QIJ04101.1"/>
    <property type="molecule type" value="Genomic_DNA"/>
</dbReference>
<dbReference type="Gene3D" id="2.60.120.560">
    <property type="entry name" value="Exo-inulinase, domain 1"/>
    <property type="match status" value="1"/>
</dbReference>
<feature type="chain" id="PRO_5026296285" evidence="1">
    <location>
        <begin position="25"/>
        <end position="202"/>
    </location>
</feature>
<gene>
    <name evidence="3" type="ORF">GII14_07920</name>
</gene>
<dbReference type="Proteomes" id="UP000502117">
    <property type="component" value="Chromosome"/>
</dbReference>
<dbReference type="KEGG" id="schk:GII14_07920"/>
<feature type="signal peptide" evidence="1">
    <location>
        <begin position="1"/>
        <end position="24"/>
    </location>
</feature>
<proteinExistence type="predicted"/>
<dbReference type="GO" id="GO:0016787">
    <property type="term" value="F:hydrolase activity"/>
    <property type="evidence" value="ECO:0007669"/>
    <property type="project" value="InterPro"/>
</dbReference>
<dbReference type="Pfam" id="PF06439">
    <property type="entry name" value="3keto-disac_hyd"/>
    <property type="match status" value="1"/>
</dbReference>
<evidence type="ECO:0000313" key="3">
    <source>
        <dbReference type="EMBL" id="QIJ04101.1"/>
    </source>
</evidence>
<dbReference type="InterPro" id="IPR010496">
    <property type="entry name" value="AL/BT2_dom"/>
</dbReference>
<evidence type="ECO:0000256" key="1">
    <source>
        <dbReference type="SAM" id="SignalP"/>
    </source>
</evidence>